<sequence length="347" mass="37325">MNILTRPGAFVLLLLAAMIAPAFAQTSAPDGPTLAAVRARGHLICATSDPLPGFAQLGSEGRWNGFDVDFCRAVAAAIFGDPSKLEFKPLSGDARFAELQTGEVDLVARNASWTIRRDTSYGASYVAPLFYDGLAFMVPQSLGVVSAYQLDNLRVCALDEGDELTSLQEFAFVNQANYTEVLYEDREDLSVAYQRGLCDAVSAPASWLNAIRRGMSDPGTQRILPERISKSVFGPVVRAGDPQWFKIVQWTVFALIDAEEAGVTSLNIDSLKAAKTHRIRRLLGLEGSFGPPLGLVSGFVPNIIAAVGNYGEIFDRNFGPDTGAGVARGQNSLWSNGGLIYAPNVEE</sequence>
<dbReference type="PROSITE" id="PS01039">
    <property type="entry name" value="SBP_BACTERIAL_3"/>
    <property type="match status" value="1"/>
</dbReference>
<evidence type="ECO:0000256" key="1">
    <source>
        <dbReference type="ARBA" id="ARBA00010333"/>
    </source>
</evidence>
<dbReference type="InterPro" id="IPR001638">
    <property type="entry name" value="Solute-binding_3/MltF_N"/>
</dbReference>
<dbReference type="CDD" id="cd13692">
    <property type="entry name" value="PBP2_BztA"/>
    <property type="match status" value="1"/>
</dbReference>
<dbReference type="Gene3D" id="3.40.190.10">
    <property type="entry name" value="Periplasmic binding protein-like II"/>
    <property type="match status" value="2"/>
</dbReference>
<evidence type="ECO:0000313" key="8">
    <source>
        <dbReference type="Proteomes" id="UP000782610"/>
    </source>
</evidence>
<evidence type="ECO:0000256" key="5">
    <source>
        <dbReference type="SAM" id="SignalP"/>
    </source>
</evidence>
<feature type="signal peptide" evidence="5">
    <location>
        <begin position="1"/>
        <end position="24"/>
    </location>
</feature>
<evidence type="ECO:0000256" key="2">
    <source>
        <dbReference type="ARBA" id="ARBA00022448"/>
    </source>
</evidence>
<dbReference type="Pfam" id="PF00497">
    <property type="entry name" value="SBP_bac_3"/>
    <property type="match status" value="1"/>
</dbReference>
<evidence type="ECO:0000256" key="4">
    <source>
        <dbReference type="RuleBase" id="RU003744"/>
    </source>
</evidence>
<dbReference type="InterPro" id="IPR051455">
    <property type="entry name" value="Bact_solute-bind_prot3"/>
</dbReference>
<dbReference type="AlphaFoldDB" id="A0A933L6D7"/>
<comment type="caution">
    <text evidence="7">The sequence shown here is derived from an EMBL/GenBank/DDBJ whole genome shotgun (WGS) entry which is preliminary data.</text>
</comment>
<proteinExistence type="inferred from homology"/>
<gene>
    <name evidence="7" type="ORF">HY834_15615</name>
</gene>
<name>A0A933L6D7_9HYPH</name>
<dbReference type="SMART" id="SM00062">
    <property type="entry name" value="PBPb"/>
    <property type="match status" value="1"/>
</dbReference>
<dbReference type="GO" id="GO:0006865">
    <property type="term" value="P:amino acid transport"/>
    <property type="evidence" value="ECO:0007669"/>
    <property type="project" value="TreeGrafter"/>
</dbReference>
<dbReference type="PANTHER" id="PTHR30085">
    <property type="entry name" value="AMINO ACID ABC TRANSPORTER PERMEASE"/>
    <property type="match status" value="1"/>
</dbReference>
<keyword evidence="2" id="KW-0813">Transport</keyword>
<comment type="similarity">
    <text evidence="1 4">Belongs to the bacterial solute-binding protein 3 family.</text>
</comment>
<reference evidence="7" key="1">
    <citation type="submission" date="2020-07" db="EMBL/GenBank/DDBJ databases">
        <title>Huge and variable diversity of episymbiotic CPR bacteria and DPANN archaea in groundwater ecosystems.</title>
        <authorList>
            <person name="He C.Y."/>
            <person name="Keren R."/>
            <person name="Whittaker M."/>
            <person name="Farag I.F."/>
            <person name="Doudna J."/>
            <person name="Cate J.H.D."/>
            <person name="Banfield J.F."/>
        </authorList>
    </citation>
    <scope>NUCLEOTIDE SEQUENCE</scope>
    <source>
        <strain evidence="7">NC_groundwater_1586_Pr3_B-0.1um_66_15</strain>
    </source>
</reference>
<keyword evidence="3 5" id="KW-0732">Signal</keyword>
<dbReference type="PANTHER" id="PTHR30085:SF7">
    <property type="entry name" value="AMINO-ACID ABC TRANSPORTER-BINDING PROTEIN YHDW-RELATED"/>
    <property type="match status" value="1"/>
</dbReference>
<dbReference type="SUPFAM" id="SSF53850">
    <property type="entry name" value="Periplasmic binding protein-like II"/>
    <property type="match status" value="1"/>
</dbReference>
<dbReference type="Proteomes" id="UP000782610">
    <property type="component" value="Unassembled WGS sequence"/>
</dbReference>
<organism evidence="7 8">
    <name type="scientific">Devosia nanyangense</name>
    <dbReference type="NCBI Taxonomy" id="1228055"/>
    <lineage>
        <taxon>Bacteria</taxon>
        <taxon>Pseudomonadati</taxon>
        <taxon>Pseudomonadota</taxon>
        <taxon>Alphaproteobacteria</taxon>
        <taxon>Hyphomicrobiales</taxon>
        <taxon>Devosiaceae</taxon>
        <taxon>Devosia</taxon>
    </lineage>
</organism>
<dbReference type="InterPro" id="IPR018313">
    <property type="entry name" value="SBP_3_CS"/>
</dbReference>
<dbReference type="EMBL" id="JACRAF010000046">
    <property type="protein sequence ID" value="MBI4923170.1"/>
    <property type="molecule type" value="Genomic_DNA"/>
</dbReference>
<accession>A0A933L6D7</accession>
<evidence type="ECO:0000259" key="6">
    <source>
        <dbReference type="SMART" id="SM00062"/>
    </source>
</evidence>
<feature type="chain" id="PRO_5038125479" evidence="5">
    <location>
        <begin position="25"/>
        <end position="347"/>
    </location>
</feature>
<feature type="domain" description="Solute-binding protein family 3/N-terminal" evidence="6">
    <location>
        <begin position="42"/>
        <end position="271"/>
    </location>
</feature>
<evidence type="ECO:0000256" key="3">
    <source>
        <dbReference type="ARBA" id="ARBA00022729"/>
    </source>
</evidence>
<evidence type="ECO:0000313" key="7">
    <source>
        <dbReference type="EMBL" id="MBI4923170.1"/>
    </source>
</evidence>
<protein>
    <submittedName>
        <fullName evidence="7">Amino acid ABC transporter substrate-binding protein</fullName>
    </submittedName>
</protein>